<feature type="region of interest" description="Disordered" evidence="2">
    <location>
        <begin position="1"/>
        <end position="22"/>
    </location>
</feature>
<keyword evidence="1" id="KW-0238">DNA-binding</keyword>
<dbReference type="InterPro" id="IPR050807">
    <property type="entry name" value="TransReg_Diox_bact_type"/>
</dbReference>
<keyword evidence="5" id="KW-1185">Reference proteome</keyword>
<dbReference type="Proteomes" id="UP001305521">
    <property type="component" value="Chromosome"/>
</dbReference>
<evidence type="ECO:0000259" key="3">
    <source>
        <dbReference type="PROSITE" id="PS50943"/>
    </source>
</evidence>
<evidence type="ECO:0000256" key="1">
    <source>
        <dbReference type="ARBA" id="ARBA00023125"/>
    </source>
</evidence>
<dbReference type="InterPro" id="IPR010982">
    <property type="entry name" value="Lambda_DNA-bd_dom_sf"/>
</dbReference>
<accession>A0ABZ0PN88</accession>
<dbReference type="SMART" id="SM00530">
    <property type="entry name" value="HTH_XRE"/>
    <property type="match status" value="1"/>
</dbReference>
<organism evidence="4 5">
    <name type="scientific">Sediminicoccus rosea</name>
    <dbReference type="NCBI Taxonomy" id="1225128"/>
    <lineage>
        <taxon>Bacteria</taxon>
        <taxon>Pseudomonadati</taxon>
        <taxon>Pseudomonadota</taxon>
        <taxon>Alphaproteobacteria</taxon>
        <taxon>Acetobacterales</taxon>
        <taxon>Roseomonadaceae</taxon>
        <taxon>Sediminicoccus</taxon>
    </lineage>
</organism>
<proteinExistence type="predicted"/>
<protein>
    <submittedName>
        <fullName evidence="4">Helix-turn-helix transcriptional regulator</fullName>
    </submittedName>
</protein>
<name>A0ABZ0PN88_9PROT</name>
<reference evidence="4 5" key="1">
    <citation type="submission" date="2023-11" db="EMBL/GenBank/DDBJ databases">
        <title>Arctic aerobic anoxygenic photoheterotroph Sediminicoccus rosea KRV36 adapts its photosynthesis to long days of polar summer.</title>
        <authorList>
            <person name="Tomasch J."/>
            <person name="Kopejtka K."/>
            <person name="Bily T."/>
            <person name="Gardiner A.T."/>
            <person name="Gardian Z."/>
            <person name="Shivaramu S."/>
            <person name="Koblizek M."/>
            <person name="Engelhardt F."/>
            <person name="Kaftan D."/>
        </authorList>
    </citation>
    <scope>NUCLEOTIDE SEQUENCE [LARGE SCALE GENOMIC DNA]</scope>
    <source>
        <strain evidence="4 5">R-30</strain>
    </source>
</reference>
<evidence type="ECO:0000313" key="4">
    <source>
        <dbReference type="EMBL" id="WPB87209.1"/>
    </source>
</evidence>
<dbReference type="EMBL" id="CP137852">
    <property type="protein sequence ID" value="WPB87209.1"/>
    <property type="molecule type" value="Genomic_DNA"/>
</dbReference>
<dbReference type="InterPro" id="IPR001387">
    <property type="entry name" value="Cro/C1-type_HTH"/>
</dbReference>
<evidence type="ECO:0000256" key="2">
    <source>
        <dbReference type="SAM" id="MobiDB-lite"/>
    </source>
</evidence>
<dbReference type="Gene3D" id="1.10.260.40">
    <property type="entry name" value="lambda repressor-like DNA-binding domains"/>
    <property type="match status" value="1"/>
</dbReference>
<dbReference type="PANTHER" id="PTHR46797:SF1">
    <property type="entry name" value="METHYLPHOSPHONATE SYNTHASE"/>
    <property type="match status" value="1"/>
</dbReference>
<dbReference type="PROSITE" id="PS50943">
    <property type="entry name" value="HTH_CROC1"/>
    <property type="match status" value="1"/>
</dbReference>
<gene>
    <name evidence="4" type="ORF">R9Z33_10080</name>
</gene>
<dbReference type="RefSeq" id="WP_318651163.1">
    <property type="nucleotide sequence ID" value="NZ_CP137852.1"/>
</dbReference>
<dbReference type="PANTHER" id="PTHR46797">
    <property type="entry name" value="HTH-TYPE TRANSCRIPTIONAL REGULATOR"/>
    <property type="match status" value="1"/>
</dbReference>
<dbReference type="Pfam" id="PF13560">
    <property type="entry name" value="HTH_31"/>
    <property type="match status" value="1"/>
</dbReference>
<evidence type="ECO:0000313" key="5">
    <source>
        <dbReference type="Proteomes" id="UP001305521"/>
    </source>
</evidence>
<sequence>MSDMMPSVTAGGSARRQRLDRDLDAEIGRRLRARRRARQLTLQQLAEISGLTVQQIQRSESGAARVTVVVLLRLAEALQTPPLALLPDMAPEAGAETAEAESEESPGSTAHDLAIGLAQYLWKQGHSRGGSR</sequence>
<feature type="domain" description="HTH cro/C1-type" evidence="3">
    <location>
        <begin position="31"/>
        <end position="86"/>
    </location>
</feature>
<dbReference type="CDD" id="cd00093">
    <property type="entry name" value="HTH_XRE"/>
    <property type="match status" value="1"/>
</dbReference>
<dbReference type="SUPFAM" id="SSF47413">
    <property type="entry name" value="lambda repressor-like DNA-binding domains"/>
    <property type="match status" value="1"/>
</dbReference>